<dbReference type="Pfam" id="PF09600">
    <property type="entry name" value="Cyd_oper_YbgE"/>
    <property type="match status" value="1"/>
</dbReference>
<evidence type="ECO:0000313" key="3">
    <source>
        <dbReference type="Proteomes" id="UP000190867"/>
    </source>
</evidence>
<gene>
    <name evidence="2" type="ORF">B0187_07410</name>
</gene>
<dbReference type="Proteomes" id="UP000190867">
    <property type="component" value="Unassembled WGS sequence"/>
</dbReference>
<dbReference type="AlphaFoldDB" id="A0A1T0AQZ2"/>
<feature type="transmembrane region" description="Helical" evidence="1">
    <location>
        <begin position="47"/>
        <end position="67"/>
    </location>
</feature>
<feature type="transmembrane region" description="Helical" evidence="1">
    <location>
        <begin position="74"/>
        <end position="94"/>
    </location>
</feature>
<keyword evidence="1" id="KW-0812">Transmembrane</keyword>
<reference evidence="2 3" key="1">
    <citation type="submission" date="2017-02" db="EMBL/GenBank/DDBJ databases">
        <title>Draft genome sequence of Haemophilus paracuniculus CCUG 43573 type strain.</title>
        <authorList>
            <person name="Engstrom-Jakobsson H."/>
            <person name="Salva-Serra F."/>
            <person name="Thorell K."/>
            <person name="Gonzales-Siles L."/>
            <person name="Karlsson R."/>
            <person name="Boulund F."/>
            <person name="Engstrand L."/>
            <person name="Kristiansson E."/>
            <person name="Moore E."/>
        </authorList>
    </citation>
    <scope>NUCLEOTIDE SEQUENCE [LARGE SCALE GENOMIC DNA]</scope>
    <source>
        <strain evidence="2 3">CCUG 43573</strain>
    </source>
</reference>
<dbReference type="InterPro" id="IPR011846">
    <property type="entry name" value="Cyd_oper_YbgE"/>
</dbReference>
<dbReference type="RefSeq" id="WP_078237230.1">
    <property type="nucleotide sequence ID" value="NZ_MUYA01000009.1"/>
</dbReference>
<dbReference type="STRING" id="734.B0187_07410"/>
<sequence length="96" mass="10845">MIRSLYNFTAKGLLQALSFILATFLFGFILLNSSVFAQHFGGKVPYLALLAFYGMAILWIHGIGFTIRSAVWQLIFLPISGYILVIFSIIYLYISK</sequence>
<name>A0A1T0AQZ2_9PAST</name>
<organism evidence="2 3">
    <name type="scientific">Haemophilus paracuniculus</name>
    <dbReference type="NCBI Taxonomy" id="734"/>
    <lineage>
        <taxon>Bacteria</taxon>
        <taxon>Pseudomonadati</taxon>
        <taxon>Pseudomonadota</taxon>
        <taxon>Gammaproteobacteria</taxon>
        <taxon>Pasteurellales</taxon>
        <taxon>Pasteurellaceae</taxon>
        <taxon>Haemophilus</taxon>
    </lineage>
</organism>
<proteinExistence type="predicted"/>
<keyword evidence="1" id="KW-1133">Transmembrane helix</keyword>
<dbReference type="OrthoDB" id="5681350at2"/>
<accession>A0A1T0AQZ2</accession>
<comment type="caution">
    <text evidence="2">The sequence shown here is derived from an EMBL/GenBank/DDBJ whole genome shotgun (WGS) entry which is preliminary data.</text>
</comment>
<dbReference type="EMBL" id="MUYA01000009">
    <property type="protein sequence ID" value="OOR98702.1"/>
    <property type="molecule type" value="Genomic_DNA"/>
</dbReference>
<keyword evidence="1" id="KW-0472">Membrane</keyword>
<keyword evidence="3" id="KW-1185">Reference proteome</keyword>
<evidence type="ECO:0000256" key="1">
    <source>
        <dbReference type="SAM" id="Phobius"/>
    </source>
</evidence>
<evidence type="ECO:0000313" key="2">
    <source>
        <dbReference type="EMBL" id="OOR98702.1"/>
    </source>
</evidence>
<protein>
    <submittedName>
        <fullName evidence="2">Cyd operon protein YbgE</fullName>
    </submittedName>
</protein>
<dbReference type="NCBIfam" id="TIGR02112">
    <property type="entry name" value="cyd_oper_ybgE"/>
    <property type="match status" value="1"/>
</dbReference>